<comment type="caution">
    <text evidence="1">The sequence shown here is derived from an EMBL/GenBank/DDBJ whole genome shotgun (WGS) entry which is preliminary data.</text>
</comment>
<keyword evidence="2" id="KW-1185">Reference proteome</keyword>
<accession>A0AC61RED8</accession>
<dbReference type="Proteomes" id="UP000306319">
    <property type="component" value="Unassembled WGS sequence"/>
</dbReference>
<dbReference type="EMBL" id="SRYB01000024">
    <property type="protein sequence ID" value="TGY77459.1"/>
    <property type="molecule type" value="Genomic_DNA"/>
</dbReference>
<proteinExistence type="predicted"/>
<protein>
    <submittedName>
        <fullName evidence="1">Alpha-1,6-mannanase</fullName>
    </submittedName>
</protein>
<evidence type="ECO:0000313" key="2">
    <source>
        <dbReference type="Proteomes" id="UP000306319"/>
    </source>
</evidence>
<evidence type="ECO:0000313" key="1">
    <source>
        <dbReference type="EMBL" id="TGY77459.1"/>
    </source>
</evidence>
<reference evidence="1" key="1">
    <citation type="submission" date="2019-04" db="EMBL/GenBank/DDBJ databases">
        <title>Microbes associate with the intestines of laboratory mice.</title>
        <authorList>
            <person name="Navarre W."/>
            <person name="Wong E."/>
            <person name="Huang K."/>
            <person name="Tropini C."/>
            <person name="Ng K."/>
            <person name="Yu B."/>
        </authorList>
    </citation>
    <scope>NUCLEOTIDE SEQUENCE</scope>
    <source>
        <strain evidence="1">NM04_E33</strain>
    </source>
</reference>
<sequence length="437" mass="48780">MRFKTITAFSASLLMMASCGASHKATVANDAFAVYDSFNTVFLDSAKYIYKNTTKDEAAVDRWNGAAAIWCQPMYADMAMNAMLLARKNGDKENEAKYRDLSNKIIDGNIAHYLNFDFDNNDTNKGWFIYDDIQWWTITMARAAQVLGREDCRELAEKSFARVWYGSPRVGDTGSYADPAKGLGGGMFWQWQPLEKPNANAADHGKMSCINFPTVVAAMLLYDVAPENRAADPNPEKWTNNYGDFVRPHYETKGRYLEMAKEIYDWASENLGDMQTGMISDSSHGGHRGGHPLIYNQGTFIGAGALLYLATGDKRYLDNAKAGADYSINVMSAENGVLPWARNHKNPYDQGSLEQGVYPAIWAQYMDILINDCGQDQYREFIADNVRQGVSNRNGAGICDGEMDKKTPDDVLVGSYAASSLPSLMLLFPEYNKEEKK</sequence>
<organism evidence="1 2">
    <name type="scientific">Lepagella muris</name>
    <dbReference type="NCBI Taxonomy" id="3032870"/>
    <lineage>
        <taxon>Bacteria</taxon>
        <taxon>Pseudomonadati</taxon>
        <taxon>Bacteroidota</taxon>
        <taxon>Bacteroidia</taxon>
        <taxon>Bacteroidales</taxon>
        <taxon>Muribaculaceae</taxon>
        <taxon>Lepagella</taxon>
    </lineage>
</organism>
<gene>
    <name evidence="1" type="ORF">E5331_14220</name>
</gene>
<name>A0AC61RED8_9BACT</name>